<dbReference type="PANTHER" id="PTHR33392">
    <property type="entry name" value="POLYISOPRENYL-TEICHOIC ACID--PEPTIDOGLYCAN TEICHOIC ACID TRANSFERASE TAGU"/>
    <property type="match status" value="1"/>
</dbReference>
<keyword evidence="3" id="KW-0472">Membrane</keyword>
<name>A0ABV8KGS9_9ACTN</name>
<comment type="similarity">
    <text evidence="1">Belongs to the LytR/CpsA/Psr (LCP) family.</text>
</comment>
<keyword evidence="3" id="KW-1133">Transmembrane helix</keyword>
<accession>A0ABV8KGS9</accession>
<dbReference type="Gene3D" id="3.40.630.190">
    <property type="entry name" value="LCP protein"/>
    <property type="match status" value="1"/>
</dbReference>
<evidence type="ECO:0000256" key="1">
    <source>
        <dbReference type="ARBA" id="ARBA00006068"/>
    </source>
</evidence>
<dbReference type="Pfam" id="PF03816">
    <property type="entry name" value="LytR_cpsA_psr"/>
    <property type="match status" value="1"/>
</dbReference>
<feature type="region of interest" description="Disordered" evidence="2">
    <location>
        <begin position="1"/>
        <end position="40"/>
    </location>
</feature>
<evidence type="ECO:0000313" key="6">
    <source>
        <dbReference type="Proteomes" id="UP001595868"/>
    </source>
</evidence>
<feature type="compositionally biased region" description="Basic and acidic residues" evidence="2">
    <location>
        <begin position="1"/>
        <end position="10"/>
    </location>
</feature>
<dbReference type="NCBIfam" id="TIGR00350">
    <property type="entry name" value="lytR_cpsA_psr"/>
    <property type="match status" value="1"/>
</dbReference>
<dbReference type="PANTHER" id="PTHR33392:SF6">
    <property type="entry name" value="POLYISOPRENYL-TEICHOIC ACID--PEPTIDOGLYCAN TEICHOIC ACID TRANSFERASE TAGU"/>
    <property type="match status" value="1"/>
</dbReference>
<organism evidence="5 6">
    <name type="scientific">Micromonospora zhanjiangensis</name>
    <dbReference type="NCBI Taxonomy" id="1522057"/>
    <lineage>
        <taxon>Bacteria</taxon>
        <taxon>Bacillati</taxon>
        <taxon>Actinomycetota</taxon>
        <taxon>Actinomycetes</taxon>
        <taxon>Micromonosporales</taxon>
        <taxon>Micromonosporaceae</taxon>
        <taxon>Micromonospora</taxon>
    </lineage>
</organism>
<dbReference type="InterPro" id="IPR004474">
    <property type="entry name" value="LytR_CpsA_psr"/>
</dbReference>
<gene>
    <name evidence="5" type="ORF">ACFOX0_04910</name>
</gene>
<proteinExistence type="inferred from homology"/>
<dbReference type="EMBL" id="JBHSBN010000002">
    <property type="protein sequence ID" value="MFC4105280.1"/>
    <property type="molecule type" value="Genomic_DNA"/>
</dbReference>
<dbReference type="Proteomes" id="UP001595868">
    <property type="component" value="Unassembled WGS sequence"/>
</dbReference>
<comment type="caution">
    <text evidence="5">The sequence shown here is derived from an EMBL/GenBank/DDBJ whole genome shotgun (WGS) entry which is preliminary data.</text>
</comment>
<dbReference type="RefSeq" id="WP_377542293.1">
    <property type="nucleotide sequence ID" value="NZ_JBHSBN010000002.1"/>
</dbReference>
<feature type="compositionally biased region" description="Low complexity" evidence="2">
    <location>
        <begin position="20"/>
        <end position="34"/>
    </location>
</feature>
<dbReference type="InterPro" id="IPR050922">
    <property type="entry name" value="LytR/CpsA/Psr_CW_biosynth"/>
</dbReference>
<protein>
    <submittedName>
        <fullName evidence="5">LCP family protein</fullName>
    </submittedName>
</protein>
<evidence type="ECO:0000259" key="4">
    <source>
        <dbReference type="Pfam" id="PF03816"/>
    </source>
</evidence>
<evidence type="ECO:0000256" key="2">
    <source>
        <dbReference type="SAM" id="MobiDB-lite"/>
    </source>
</evidence>
<keyword evidence="6" id="KW-1185">Reference proteome</keyword>
<feature type="transmembrane region" description="Helical" evidence="3">
    <location>
        <begin position="56"/>
        <end position="78"/>
    </location>
</feature>
<sequence>MSRSETDRPDPTVGNDDEPGTTPATEPGTRPATADQADGAAVVQKRRRRLRWYSKLAIVVGVLVVVLGGGGAIALKLMSNHYEGMVDRQDILNGVPTEVPEVSGEKNTAAKAPLNFLVLGTDDQTDKRVAGLDDRGSRSDTIMIVHVSGDRKRAFIASIPRDSYVNVPAGGVWGGGKNKINSAMSFGGANLAAKAVYDLTHIPLSGAMILNLNGVQAMVRAVGGVRVCIPYTVHSAFSPKVWEKGCHDLNPADAEEFVRQRKGTPGGDLGRIKNQQHVIQGLLQKVKQGGMLTDPGKLDNLISTAAKSLTVDKNTRLTDLALELKSVDTDHITFATAPIRGTAQTDAGSSVLLDTKGAEEMFAAIRADRTDEWLAAHPQPEVASL</sequence>
<evidence type="ECO:0000313" key="5">
    <source>
        <dbReference type="EMBL" id="MFC4105280.1"/>
    </source>
</evidence>
<reference evidence="6" key="1">
    <citation type="journal article" date="2019" name="Int. J. Syst. Evol. Microbiol.">
        <title>The Global Catalogue of Microorganisms (GCM) 10K type strain sequencing project: providing services to taxonomists for standard genome sequencing and annotation.</title>
        <authorList>
            <consortium name="The Broad Institute Genomics Platform"/>
            <consortium name="The Broad Institute Genome Sequencing Center for Infectious Disease"/>
            <person name="Wu L."/>
            <person name="Ma J."/>
        </authorList>
    </citation>
    <scope>NUCLEOTIDE SEQUENCE [LARGE SCALE GENOMIC DNA]</scope>
    <source>
        <strain evidence="6">2902at01</strain>
    </source>
</reference>
<keyword evidence="3" id="KW-0812">Transmembrane</keyword>
<feature type="domain" description="Cell envelope-related transcriptional attenuator" evidence="4">
    <location>
        <begin position="138"/>
        <end position="287"/>
    </location>
</feature>
<evidence type="ECO:0000256" key="3">
    <source>
        <dbReference type="SAM" id="Phobius"/>
    </source>
</evidence>